<dbReference type="PANTHER" id="PTHR43394:SF1">
    <property type="entry name" value="ATP-BINDING CASSETTE SUB-FAMILY B MEMBER 10, MITOCHONDRIAL"/>
    <property type="match status" value="1"/>
</dbReference>
<dbReference type="Pfam" id="PF00664">
    <property type="entry name" value="ABC_membrane"/>
    <property type="match status" value="1"/>
</dbReference>
<evidence type="ECO:0000256" key="3">
    <source>
        <dbReference type="ARBA" id="ARBA00022741"/>
    </source>
</evidence>
<dbReference type="SMART" id="SM00382">
    <property type="entry name" value="AAA"/>
    <property type="match status" value="1"/>
</dbReference>
<evidence type="ECO:0000259" key="8">
    <source>
        <dbReference type="PROSITE" id="PS50893"/>
    </source>
</evidence>
<feature type="transmembrane region" description="Helical" evidence="7">
    <location>
        <begin position="64"/>
        <end position="87"/>
    </location>
</feature>
<feature type="transmembrane region" description="Helical" evidence="7">
    <location>
        <begin position="170"/>
        <end position="189"/>
    </location>
</feature>
<dbReference type="InterPro" id="IPR036640">
    <property type="entry name" value="ABC1_TM_sf"/>
</dbReference>
<comment type="caution">
    <text evidence="10">The sequence shown here is derived from an EMBL/GenBank/DDBJ whole genome shotgun (WGS) entry which is preliminary data.</text>
</comment>
<dbReference type="Proteomes" id="UP000285456">
    <property type="component" value="Unassembled WGS sequence"/>
</dbReference>
<dbReference type="SUPFAM" id="SSF52540">
    <property type="entry name" value="P-loop containing nucleoside triphosphate hydrolases"/>
    <property type="match status" value="1"/>
</dbReference>
<feature type="domain" description="ABC transporter" evidence="8">
    <location>
        <begin position="347"/>
        <end position="575"/>
    </location>
</feature>
<dbReference type="PANTHER" id="PTHR43394">
    <property type="entry name" value="ATP-DEPENDENT PERMEASE MDL1, MITOCHONDRIAL"/>
    <property type="match status" value="1"/>
</dbReference>
<keyword evidence="5 7" id="KW-1133">Transmembrane helix</keyword>
<dbReference type="AlphaFoldDB" id="A0A417YI81"/>
<dbReference type="Gene3D" id="1.20.1560.10">
    <property type="entry name" value="ABC transporter type 1, transmembrane domain"/>
    <property type="match status" value="1"/>
</dbReference>
<dbReference type="SUPFAM" id="SSF90123">
    <property type="entry name" value="ABC transporter transmembrane region"/>
    <property type="match status" value="1"/>
</dbReference>
<feature type="transmembrane region" description="Helical" evidence="7">
    <location>
        <begin position="146"/>
        <end position="164"/>
    </location>
</feature>
<dbReference type="InterPro" id="IPR039421">
    <property type="entry name" value="Type_1_exporter"/>
</dbReference>
<dbReference type="GO" id="GO:0005524">
    <property type="term" value="F:ATP binding"/>
    <property type="evidence" value="ECO:0007669"/>
    <property type="project" value="UniProtKB-KW"/>
</dbReference>
<dbReference type="PROSITE" id="PS50929">
    <property type="entry name" value="ABC_TM1F"/>
    <property type="match status" value="1"/>
</dbReference>
<accession>A0A417YI81</accession>
<evidence type="ECO:0000313" key="11">
    <source>
        <dbReference type="Proteomes" id="UP000285456"/>
    </source>
</evidence>
<dbReference type="GO" id="GO:0090374">
    <property type="term" value="P:oligopeptide export from mitochondrion"/>
    <property type="evidence" value="ECO:0007669"/>
    <property type="project" value="TreeGrafter"/>
</dbReference>
<dbReference type="GO" id="GO:0015421">
    <property type="term" value="F:ABC-type oligopeptide transporter activity"/>
    <property type="evidence" value="ECO:0007669"/>
    <property type="project" value="TreeGrafter"/>
</dbReference>
<dbReference type="InterPro" id="IPR027417">
    <property type="entry name" value="P-loop_NTPase"/>
</dbReference>
<keyword evidence="6 7" id="KW-0472">Membrane</keyword>
<keyword evidence="3" id="KW-0547">Nucleotide-binding</keyword>
<dbReference type="InterPro" id="IPR003593">
    <property type="entry name" value="AAA+_ATPase"/>
</dbReference>
<evidence type="ECO:0000256" key="5">
    <source>
        <dbReference type="ARBA" id="ARBA00022989"/>
    </source>
</evidence>
<organism evidence="10 11">
    <name type="scientific">Oceanobacillus profundus</name>
    <dbReference type="NCBI Taxonomy" id="372463"/>
    <lineage>
        <taxon>Bacteria</taxon>
        <taxon>Bacillati</taxon>
        <taxon>Bacillota</taxon>
        <taxon>Bacilli</taxon>
        <taxon>Bacillales</taxon>
        <taxon>Bacillaceae</taxon>
        <taxon>Oceanobacillus</taxon>
    </lineage>
</organism>
<feature type="transmembrane region" description="Helical" evidence="7">
    <location>
        <begin position="29"/>
        <end position="52"/>
    </location>
</feature>
<gene>
    <name evidence="10" type="ORF">D1B32_09570</name>
</gene>
<dbReference type="PROSITE" id="PS50893">
    <property type="entry name" value="ABC_TRANSPORTER_2"/>
    <property type="match status" value="1"/>
</dbReference>
<dbReference type="InterPro" id="IPR003439">
    <property type="entry name" value="ABC_transporter-like_ATP-bd"/>
</dbReference>
<dbReference type="Gene3D" id="3.40.50.300">
    <property type="entry name" value="P-loop containing nucleotide triphosphate hydrolases"/>
    <property type="match status" value="1"/>
</dbReference>
<protein>
    <submittedName>
        <fullName evidence="10">ABC transporter ATP-binding protein</fullName>
    </submittedName>
</protein>
<comment type="subcellular location">
    <subcellularLocation>
        <location evidence="1">Cell membrane</location>
        <topology evidence="1">Multi-pass membrane protein</topology>
    </subcellularLocation>
</comment>
<evidence type="ECO:0000259" key="9">
    <source>
        <dbReference type="PROSITE" id="PS50929"/>
    </source>
</evidence>
<name>A0A417YI81_9BACI</name>
<keyword evidence="11" id="KW-1185">Reference proteome</keyword>
<reference evidence="10 11" key="1">
    <citation type="journal article" date="2007" name="Int. J. Syst. Evol. Microbiol.">
        <title>Oceanobacillus profundus sp. nov., isolated from a deep-sea sediment core.</title>
        <authorList>
            <person name="Kim Y.G."/>
            <person name="Choi D.H."/>
            <person name="Hyun S."/>
            <person name="Cho B.C."/>
        </authorList>
    </citation>
    <scope>NUCLEOTIDE SEQUENCE [LARGE SCALE GENOMIC DNA]</scope>
    <source>
        <strain evidence="10 11">DSM 18246</strain>
    </source>
</reference>
<sequence length="585" mass="67153">MNWRKKRGGYSVNRKTIKRLFDYLLNYKYQFVVTTFILLIAITIDLYIPYLIKIILDNYIEHSITNILSNALIGLVILIILSGLLNFGHEYIFSKYTLRLVQIIRNDLVQYLNRQPKNFFDKIPPGDIINKLTNESMQIKDVFDNFLGGFIVSLLQLIGLYIALFLINPLFGLLSLGIPIVFMTVNYIINKPVHKYITNIQEYLNKINILFVDIIKNFSLVKLNNAESQINSEYVETNHKIYRNMLKRMHTLHLTDVNLNGLLQGLVIASMIWYFGGSIIEGSYSIGLLYLLIDYIRRIFALFKGMNGQWVVSLTALEAANRVFSVYDNNQVESKNTIVKKIDKGNIVFSDVYFNYQENQDILKKISFSVSHGEKVAIVGPSGSGKSSILSLLLKFYAPGKGKILIDNNDITLLNTKTVRNQISYVDQHSYEFELSYLKELSENQWNKCITILEKLGSAKLTEKIRKQGFASSNNNSISTGEKQILAIAVALLKDTKIIILDEATSSQDYETERKIFKKLVEETRDKTLIMVTHRLTTVKDADKIFVLNKGIIEEGGTYRELIKKKGFFYKLTALQTKRHKVLVE</sequence>
<evidence type="ECO:0000256" key="4">
    <source>
        <dbReference type="ARBA" id="ARBA00022840"/>
    </source>
</evidence>
<feature type="domain" description="ABC transmembrane type-1" evidence="9">
    <location>
        <begin position="32"/>
        <end position="315"/>
    </location>
</feature>
<evidence type="ECO:0000256" key="2">
    <source>
        <dbReference type="ARBA" id="ARBA00022692"/>
    </source>
</evidence>
<dbReference type="GO" id="GO:0016887">
    <property type="term" value="F:ATP hydrolysis activity"/>
    <property type="evidence" value="ECO:0007669"/>
    <property type="project" value="InterPro"/>
</dbReference>
<dbReference type="EMBL" id="QWEH01000005">
    <property type="protein sequence ID" value="RHW32569.1"/>
    <property type="molecule type" value="Genomic_DNA"/>
</dbReference>
<dbReference type="InterPro" id="IPR011527">
    <property type="entry name" value="ABC1_TM_dom"/>
</dbReference>
<evidence type="ECO:0000256" key="1">
    <source>
        <dbReference type="ARBA" id="ARBA00004651"/>
    </source>
</evidence>
<keyword evidence="4 10" id="KW-0067">ATP-binding</keyword>
<feature type="transmembrane region" description="Helical" evidence="7">
    <location>
        <begin position="282"/>
        <end position="300"/>
    </location>
</feature>
<proteinExistence type="predicted"/>
<evidence type="ECO:0000256" key="6">
    <source>
        <dbReference type="ARBA" id="ARBA00023136"/>
    </source>
</evidence>
<dbReference type="GO" id="GO:0005886">
    <property type="term" value="C:plasma membrane"/>
    <property type="evidence" value="ECO:0007669"/>
    <property type="project" value="UniProtKB-SubCell"/>
</dbReference>
<keyword evidence="2 7" id="KW-0812">Transmembrane</keyword>
<dbReference type="OrthoDB" id="9802264at2"/>
<dbReference type="Pfam" id="PF00005">
    <property type="entry name" value="ABC_tran"/>
    <property type="match status" value="1"/>
</dbReference>
<evidence type="ECO:0000256" key="7">
    <source>
        <dbReference type="SAM" id="Phobius"/>
    </source>
</evidence>
<evidence type="ECO:0000313" key="10">
    <source>
        <dbReference type="EMBL" id="RHW32569.1"/>
    </source>
</evidence>